<reference evidence="2" key="1">
    <citation type="submission" date="2019-12" db="EMBL/GenBank/DDBJ databases">
        <title>Novel species isolated from a subtropical stream in China.</title>
        <authorList>
            <person name="Lu H."/>
        </authorList>
    </citation>
    <scope>NUCLEOTIDE SEQUENCE [LARGE SCALE GENOMIC DNA]</scope>
    <source>
        <strain evidence="2">FT93W</strain>
    </source>
</reference>
<keyword evidence="1" id="KW-1133">Transmembrane helix</keyword>
<dbReference type="Proteomes" id="UP000444316">
    <property type="component" value="Unassembled WGS sequence"/>
</dbReference>
<name>A0A845I489_9BURK</name>
<gene>
    <name evidence="2" type="ORF">GTP23_14130</name>
</gene>
<evidence type="ECO:0000313" key="3">
    <source>
        <dbReference type="Proteomes" id="UP000444316"/>
    </source>
</evidence>
<comment type="caution">
    <text evidence="2">The sequence shown here is derived from an EMBL/GenBank/DDBJ whole genome shotgun (WGS) entry which is preliminary data.</text>
</comment>
<dbReference type="AlphaFoldDB" id="A0A845I489"/>
<sequence>MTVSMLEQAPVAPWYKHRWPWLLMLGPAVAVVVGSYFGYLAYSQQDALVVGDYYKKGKAINQDLRRDHRAAELGLSAQLSYDAARGVLVGQLTRTTAQTQPEKLFVHLAHATLPEKDINLVVQPDAKGAFELNLPMLEQSRWVVLVEGEQRDWRLAGSWSWPKQRAVSLQADLAKPVDD</sequence>
<feature type="transmembrane region" description="Helical" evidence="1">
    <location>
        <begin position="21"/>
        <end position="42"/>
    </location>
</feature>
<dbReference type="RefSeq" id="WP_161035767.1">
    <property type="nucleotide sequence ID" value="NZ_WWCL01000003.1"/>
</dbReference>
<evidence type="ECO:0000256" key="1">
    <source>
        <dbReference type="SAM" id="Phobius"/>
    </source>
</evidence>
<dbReference type="Pfam" id="PF05751">
    <property type="entry name" value="FixH"/>
    <property type="match status" value="1"/>
</dbReference>
<organism evidence="2 3">
    <name type="scientific">Duganella fentianensis</name>
    <dbReference type="NCBI Taxonomy" id="2692177"/>
    <lineage>
        <taxon>Bacteria</taxon>
        <taxon>Pseudomonadati</taxon>
        <taxon>Pseudomonadota</taxon>
        <taxon>Betaproteobacteria</taxon>
        <taxon>Burkholderiales</taxon>
        <taxon>Oxalobacteraceae</taxon>
        <taxon>Telluria group</taxon>
        <taxon>Duganella</taxon>
    </lineage>
</organism>
<dbReference type="EMBL" id="WWCL01000003">
    <property type="protein sequence ID" value="MYN46186.1"/>
    <property type="molecule type" value="Genomic_DNA"/>
</dbReference>
<proteinExistence type="predicted"/>
<dbReference type="InterPro" id="IPR008620">
    <property type="entry name" value="FixH"/>
</dbReference>
<evidence type="ECO:0000313" key="2">
    <source>
        <dbReference type="EMBL" id="MYN46186.1"/>
    </source>
</evidence>
<protein>
    <submittedName>
        <fullName evidence="2">Cytochrome oxidase assembly protein</fullName>
    </submittedName>
</protein>
<accession>A0A845I489</accession>
<keyword evidence="1" id="KW-0472">Membrane</keyword>
<keyword evidence="1" id="KW-0812">Transmembrane</keyword>
<keyword evidence="3" id="KW-1185">Reference proteome</keyword>